<evidence type="ECO:0000256" key="1">
    <source>
        <dbReference type="SAM" id="MobiDB-lite"/>
    </source>
</evidence>
<comment type="caution">
    <text evidence="3">The sequence shown here is derived from an EMBL/GenBank/DDBJ whole genome shotgun (WGS) entry which is preliminary data.</text>
</comment>
<dbReference type="PROSITE" id="PS51186">
    <property type="entry name" value="GNAT"/>
    <property type="match status" value="1"/>
</dbReference>
<feature type="domain" description="N-acetyltransferase" evidence="2">
    <location>
        <begin position="5"/>
        <end position="194"/>
    </location>
</feature>
<protein>
    <submittedName>
        <fullName evidence="3">GNAT family N-acetyltransferase</fullName>
    </submittedName>
</protein>
<dbReference type="Pfam" id="PF13508">
    <property type="entry name" value="Acetyltransf_7"/>
    <property type="match status" value="1"/>
</dbReference>
<feature type="compositionally biased region" description="Low complexity" evidence="1">
    <location>
        <begin position="201"/>
        <end position="212"/>
    </location>
</feature>
<dbReference type="Gene3D" id="3.40.630.30">
    <property type="match status" value="1"/>
</dbReference>
<dbReference type="CDD" id="cd04301">
    <property type="entry name" value="NAT_SF"/>
    <property type="match status" value="1"/>
</dbReference>
<dbReference type="PANTHER" id="PTHR42791">
    <property type="entry name" value="GNAT FAMILY ACETYLTRANSFERASE"/>
    <property type="match status" value="1"/>
</dbReference>
<dbReference type="InterPro" id="IPR052523">
    <property type="entry name" value="Trichothecene_AcTrans"/>
</dbReference>
<dbReference type="SUPFAM" id="SSF55729">
    <property type="entry name" value="Acyl-CoA N-acyltransferases (Nat)"/>
    <property type="match status" value="1"/>
</dbReference>
<dbReference type="PANTHER" id="PTHR42791:SF1">
    <property type="entry name" value="N-ACETYLTRANSFERASE DOMAIN-CONTAINING PROTEIN"/>
    <property type="match status" value="1"/>
</dbReference>
<keyword evidence="4" id="KW-1185">Reference proteome</keyword>
<evidence type="ECO:0000313" key="4">
    <source>
        <dbReference type="Proteomes" id="UP000783871"/>
    </source>
</evidence>
<dbReference type="Proteomes" id="UP000783871">
    <property type="component" value="Unassembled WGS sequence"/>
</dbReference>
<feature type="region of interest" description="Disordered" evidence="1">
    <location>
        <begin position="167"/>
        <end position="222"/>
    </location>
</feature>
<evidence type="ECO:0000259" key="2">
    <source>
        <dbReference type="PROSITE" id="PS51186"/>
    </source>
</evidence>
<dbReference type="InterPro" id="IPR000182">
    <property type="entry name" value="GNAT_dom"/>
</dbReference>
<organism evidence="3 4">
    <name type="scientific">Micromonospora thermarum</name>
    <dbReference type="NCBI Taxonomy" id="2720024"/>
    <lineage>
        <taxon>Bacteria</taxon>
        <taxon>Bacillati</taxon>
        <taxon>Actinomycetota</taxon>
        <taxon>Actinomycetes</taxon>
        <taxon>Micromonosporales</taxon>
        <taxon>Micromonosporaceae</taxon>
        <taxon>Micromonospora</taxon>
    </lineage>
</organism>
<gene>
    <name evidence="3" type="ORF">HCJ94_00960</name>
</gene>
<accession>A0ABX0YZB9</accession>
<reference evidence="3 4" key="1">
    <citation type="submission" date="2020-03" db="EMBL/GenBank/DDBJ databases">
        <title>WGS of actinomycetes isolated from Thailand.</title>
        <authorList>
            <person name="Thawai C."/>
        </authorList>
    </citation>
    <scope>NUCLEOTIDE SEQUENCE [LARGE SCALE GENOMIC DNA]</scope>
    <source>
        <strain evidence="3 4">HSS6-12</strain>
    </source>
</reference>
<dbReference type="EMBL" id="JAATEO010000001">
    <property type="protein sequence ID" value="NJP30598.1"/>
    <property type="molecule type" value="Genomic_DNA"/>
</dbReference>
<dbReference type="InterPro" id="IPR016181">
    <property type="entry name" value="Acyl_CoA_acyltransferase"/>
</dbReference>
<proteinExistence type="predicted"/>
<name>A0ABX0YZB9_9ACTN</name>
<evidence type="ECO:0000313" key="3">
    <source>
        <dbReference type="EMBL" id="NJP30598.1"/>
    </source>
</evidence>
<dbReference type="RefSeq" id="WP_167999021.1">
    <property type="nucleotide sequence ID" value="NZ_JAATEO010000001.1"/>
</dbReference>
<sequence>MDAAVRIRAARWADKDPVATLIAAALHPTPLAAWLVPDPALRRRVLTEVLAIWVEHAMFYGDSHVTDDLMAATVGFHRYRPIPPPANYRHRLTDAAGPHADRFDLLDTLLSEPRPSEPHYHLAFLAVHPDARGTGRATAILTHHRRRLDRIDLPSWTDTTTDAHTLYTRHGYTPRPPIPLPDGPALQPMRRNPDRRLDTWPSSLARPAAPLPDHSLPTTGRQ</sequence>